<protein>
    <submittedName>
        <fullName evidence="7">Lipase</fullName>
    </submittedName>
</protein>
<dbReference type="AlphaFoldDB" id="A0A4Q9PDH3"/>
<dbReference type="Gene3D" id="3.40.50.1820">
    <property type="entry name" value="alpha/beta hydrolase"/>
    <property type="match status" value="1"/>
</dbReference>
<evidence type="ECO:0000256" key="3">
    <source>
        <dbReference type="ARBA" id="ARBA00047591"/>
    </source>
</evidence>
<dbReference type="PANTHER" id="PTHR45856">
    <property type="entry name" value="ALPHA/BETA-HYDROLASES SUPERFAMILY PROTEIN"/>
    <property type="match status" value="1"/>
</dbReference>
<dbReference type="InterPro" id="IPR029058">
    <property type="entry name" value="AB_hydrolase_fold"/>
</dbReference>
<keyword evidence="1" id="KW-1015">Disulfide bond</keyword>
<sequence length="309" mass="33158">MAPCFLLGGALLFALHAVLAVPAAPSLPRQEADATDGIAPLAQPQIESFKPYTNFANAAYCAPIVTVDWSCGQHCEANPNFKPTAAGGDGIFVQFWFVGFDPDLGEVIVAHQGTQLLTIVPVLEDLDLLPLPLDEQLFPGVGLDVLVHSGFSIAQAETSQFILAAVKNTMQEFNTSKVTTVGHSLGASISLLDAVFLHLHLPDATVRFVGYGLPRVGDDPFVQLVDRLGFQVNHVANKKDLVPILPPVLLGYRHISGEIHIDEANQWINCPGHDNPSTSCTVGDTNLLLDFNIFDHAGPYDGVLISTFC</sequence>
<evidence type="ECO:0000259" key="6">
    <source>
        <dbReference type="Pfam" id="PF01764"/>
    </source>
</evidence>
<comment type="catalytic activity">
    <reaction evidence="3">
        <text>a diacylglycerol + H2O = a monoacylglycerol + a fatty acid + H(+)</text>
        <dbReference type="Rhea" id="RHEA:32731"/>
        <dbReference type="ChEBI" id="CHEBI:15377"/>
        <dbReference type="ChEBI" id="CHEBI:15378"/>
        <dbReference type="ChEBI" id="CHEBI:17408"/>
        <dbReference type="ChEBI" id="CHEBI:18035"/>
        <dbReference type="ChEBI" id="CHEBI:28868"/>
    </reaction>
</comment>
<evidence type="ECO:0000313" key="7">
    <source>
        <dbReference type="EMBL" id="TBU52718.1"/>
    </source>
</evidence>
<dbReference type="PANTHER" id="PTHR45856:SF25">
    <property type="entry name" value="FUNGAL LIPASE-LIKE DOMAIN-CONTAINING PROTEIN"/>
    <property type="match status" value="1"/>
</dbReference>
<feature type="chain" id="PRO_5020388091" evidence="5">
    <location>
        <begin position="21"/>
        <end position="309"/>
    </location>
</feature>
<organism evidence="7 8">
    <name type="scientific">Dichomitus squalens</name>
    <dbReference type="NCBI Taxonomy" id="114155"/>
    <lineage>
        <taxon>Eukaryota</taxon>
        <taxon>Fungi</taxon>
        <taxon>Dikarya</taxon>
        <taxon>Basidiomycota</taxon>
        <taxon>Agaricomycotina</taxon>
        <taxon>Agaricomycetes</taxon>
        <taxon>Polyporales</taxon>
        <taxon>Polyporaceae</taxon>
        <taxon>Dichomitus</taxon>
    </lineage>
</organism>
<feature type="signal peptide" evidence="5">
    <location>
        <begin position="1"/>
        <end position="20"/>
    </location>
</feature>
<keyword evidence="8" id="KW-1185">Reference proteome</keyword>
<evidence type="ECO:0000313" key="8">
    <source>
        <dbReference type="Proteomes" id="UP000292082"/>
    </source>
</evidence>
<accession>A0A4Q9PDH3</accession>
<feature type="domain" description="Fungal lipase-type" evidence="6">
    <location>
        <begin position="109"/>
        <end position="248"/>
    </location>
</feature>
<evidence type="ECO:0000256" key="4">
    <source>
        <dbReference type="ARBA" id="ARBA00048461"/>
    </source>
</evidence>
<evidence type="ECO:0000256" key="5">
    <source>
        <dbReference type="SAM" id="SignalP"/>
    </source>
</evidence>
<evidence type="ECO:0000256" key="2">
    <source>
        <dbReference type="ARBA" id="ARBA00043996"/>
    </source>
</evidence>
<name>A0A4Q9PDH3_9APHY</name>
<proteinExistence type="inferred from homology"/>
<comment type="similarity">
    <text evidence="2">Belongs to the AB hydrolase superfamily. Lipase family. Class 3 subfamily.</text>
</comment>
<evidence type="ECO:0000256" key="1">
    <source>
        <dbReference type="ARBA" id="ARBA00023157"/>
    </source>
</evidence>
<dbReference type="InterPro" id="IPR051218">
    <property type="entry name" value="Sec_MonoDiacylglyc_Lipase"/>
</dbReference>
<dbReference type="SUPFAM" id="SSF53474">
    <property type="entry name" value="alpha/beta-Hydrolases"/>
    <property type="match status" value="1"/>
</dbReference>
<dbReference type="InterPro" id="IPR002921">
    <property type="entry name" value="Fungal_lipase-type"/>
</dbReference>
<dbReference type="Pfam" id="PF01764">
    <property type="entry name" value="Lipase_3"/>
    <property type="match status" value="1"/>
</dbReference>
<keyword evidence="5" id="KW-0732">Signal</keyword>
<comment type="catalytic activity">
    <reaction evidence="4">
        <text>a monoacylglycerol + H2O = glycerol + a fatty acid + H(+)</text>
        <dbReference type="Rhea" id="RHEA:15245"/>
        <dbReference type="ChEBI" id="CHEBI:15377"/>
        <dbReference type="ChEBI" id="CHEBI:15378"/>
        <dbReference type="ChEBI" id="CHEBI:17408"/>
        <dbReference type="ChEBI" id="CHEBI:17754"/>
        <dbReference type="ChEBI" id="CHEBI:28868"/>
    </reaction>
</comment>
<dbReference type="EMBL" id="ML145239">
    <property type="protein sequence ID" value="TBU52718.1"/>
    <property type="molecule type" value="Genomic_DNA"/>
</dbReference>
<dbReference type="Proteomes" id="UP000292082">
    <property type="component" value="Unassembled WGS sequence"/>
</dbReference>
<dbReference type="GO" id="GO:0006629">
    <property type="term" value="P:lipid metabolic process"/>
    <property type="evidence" value="ECO:0007669"/>
    <property type="project" value="InterPro"/>
</dbReference>
<gene>
    <name evidence="7" type="ORF">BD310DRAFT_952545</name>
</gene>
<reference evidence="7 8" key="1">
    <citation type="submission" date="2019-01" db="EMBL/GenBank/DDBJ databases">
        <title>Draft genome sequences of three monokaryotic isolates of the white-rot basidiomycete fungus Dichomitus squalens.</title>
        <authorList>
            <consortium name="DOE Joint Genome Institute"/>
            <person name="Lopez S.C."/>
            <person name="Andreopoulos B."/>
            <person name="Pangilinan J."/>
            <person name="Lipzen A."/>
            <person name="Riley R."/>
            <person name="Ahrendt S."/>
            <person name="Ng V."/>
            <person name="Barry K."/>
            <person name="Daum C."/>
            <person name="Grigoriev I.V."/>
            <person name="Hilden K.S."/>
            <person name="Makela M.R."/>
            <person name="de Vries R.P."/>
        </authorList>
    </citation>
    <scope>NUCLEOTIDE SEQUENCE [LARGE SCALE GENOMIC DNA]</scope>
    <source>
        <strain evidence="7 8">CBS 464.89</strain>
    </source>
</reference>
<dbReference type="CDD" id="cd00519">
    <property type="entry name" value="Lipase_3"/>
    <property type="match status" value="1"/>
</dbReference>